<reference evidence="1" key="1">
    <citation type="submission" date="2016-11" db="EMBL/GenBank/DDBJ databases">
        <title>The genome of Nicotiana attenuata.</title>
        <authorList>
            <person name="Xu S."/>
            <person name="Brockmoeller T."/>
            <person name="Gaquerel E."/>
            <person name="Navarro A."/>
            <person name="Kuhl H."/>
            <person name="Gase K."/>
            <person name="Ling Z."/>
            <person name="Zhou W."/>
            <person name="Kreitzer C."/>
            <person name="Stanke M."/>
            <person name="Tang H."/>
            <person name="Lyons E."/>
            <person name="Pandey P."/>
            <person name="Pandey S.P."/>
            <person name="Timmermann B."/>
            <person name="Baldwin I.T."/>
        </authorList>
    </citation>
    <scope>NUCLEOTIDE SEQUENCE [LARGE SCALE GENOMIC DNA]</scope>
    <source>
        <strain evidence="1">UT</strain>
    </source>
</reference>
<dbReference type="EMBL" id="MJEQ01037189">
    <property type="protein sequence ID" value="OIT01446.1"/>
    <property type="molecule type" value="Genomic_DNA"/>
</dbReference>
<comment type="caution">
    <text evidence="1">The sequence shown here is derived from an EMBL/GenBank/DDBJ whole genome shotgun (WGS) entry which is preliminary data.</text>
</comment>
<dbReference type="Gramene" id="OIT01446">
    <property type="protein sequence ID" value="OIT01446"/>
    <property type="gene ID" value="A4A49_02859"/>
</dbReference>
<dbReference type="AlphaFoldDB" id="A0A1J6I8Z6"/>
<keyword evidence="2" id="KW-1185">Reference proteome</keyword>
<protein>
    <submittedName>
        <fullName evidence="1">Peroxisome biogenesis protein 7</fullName>
    </submittedName>
</protein>
<evidence type="ECO:0000313" key="1">
    <source>
        <dbReference type="EMBL" id="OIT01446.1"/>
    </source>
</evidence>
<gene>
    <name evidence="1" type="primary">PEX7_0</name>
    <name evidence="1" type="ORF">A4A49_02859</name>
</gene>
<sequence length="129" mass="14200">MSHLTCMFLEGTNRIVGGRQRKVVKFYRTIAVCGDYEGIVSFRPANVVIVVSGVVSGDFRYGSVWSELKNVNSAVTKDAEILCGGDGDLIEHNNTKVTKLLFLLVSEGTMISDFVCFSSVDSNFAHLYH</sequence>
<evidence type="ECO:0000313" key="2">
    <source>
        <dbReference type="Proteomes" id="UP000187609"/>
    </source>
</evidence>
<organism evidence="1 2">
    <name type="scientific">Nicotiana attenuata</name>
    <name type="common">Coyote tobacco</name>
    <dbReference type="NCBI Taxonomy" id="49451"/>
    <lineage>
        <taxon>Eukaryota</taxon>
        <taxon>Viridiplantae</taxon>
        <taxon>Streptophyta</taxon>
        <taxon>Embryophyta</taxon>
        <taxon>Tracheophyta</taxon>
        <taxon>Spermatophyta</taxon>
        <taxon>Magnoliopsida</taxon>
        <taxon>eudicotyledons</taxon>
        <taxon>Gunneridae</taxon>
        <taxon>Pentapetalae</taxon>
        <taxon>asterids</taxon>
        <taxon>lamiids</taxon>
        <taxon>Solanales</taxon>
        <taxon>Solanaceae</taxon>
        <taxon>Nicotianoideae</taxon>
        <taxon>Nicotianeae</taxon>
        <taxon>Nicotiana</taxon>
    </lineage>
</organism>
<dbReference type="Proteomes" id="UP000187609">
    <property type="component" value="Unassembled WGS sequence"/>
</dbReference>
<accession>A0A1J6I8Z6</accession>
<proteinExistence type="predicted"/>
<name>A0A1J6I8Z6_NICAT</name>